<name>A0A9P9AVU6_9HYPO</name>
<dbReference type="Proteomes" id="UP000777438">
    <property type="component" value="Unassembled WGS sequence"/>
</dbReference>
<proteinExistence type="predicted"/>
<accession>A0A9P9AVU6</accession>
<keyword evidence="2" id="KW-1185">Reference proteome</keyword>
<comment type="caution">
    <text evidence="1">The sequence shown here is derived from an EMBL/GenBank/DDBJ whole genome shotgun (WGS) entry which is preliminary data.</text>
</comment>
<sequence length="79" mass="9047">MSLRTKCLCEECLAWRHMMAAWILLLTDGSHLTWPEVAGVVGRGRKGRRRSSSSTAQHFLRIIQHKEVNKEGRENLSKS</sequence>
<evidence type="ECO:0000313" key="1">
    <source>
        <dbReference type="EMBL" id="KAH6898596.1"/>
    </source>
</evidence>
<protein>
    <submittedName>
        <fullName evidence="1">Uncharacterized protein</fullName>
    </submittedName>
</protein>
<dbReference type="EMBL" id="JAGPYM010000002">
    <property type="protein sequence ID" value="KAH6898596.1"/>
    <property type="molecule type" value="Genomic_DNA"/>
</dbReference>
<gene>
    <name evidence="1" type="ORF">B0T10DRAFT_114881</name>
</gene>
<organism evidence="1 2">
    <name type="scientific">Thelonectria olida</name>
    <dbReference type="NCBI Taxonomy" id="1576542"/>
    <lineage>
        <taxon>Eukaryota</taxon>
        <taxon>Fungi</taxon>
        <taxon>Dikarya</taxon>
        <taxon>Ascomycota</taxon>
        <taxon>Pezizomycotina</taxon>
        <taxon>Sordariomycetes</taxon>
        <taxon>Hypocreomycetidae</taxon>
        <taxon>Hypocreales</taxon>
        <taxon>Nectriaceae</taxon>
        <taxon>Thelonectria</taxon>
    </lineage>
</organism>
<evidence type="ECO:0000313" key="2">
    <source>
        <dbReference type="Proteomes" id="UP000777438"/>
    </source>
</evidence>
<reference evidence="1 2" key="1">
    <citation type="journal article" date="2021" name="Nat. Commun.">
        <title>Genetic determinants of endophytism in the Arabidopsis root mycobiome.</title>
        <authorList>
            <person name="Mesny F."/>
            <person name="Miyauchi S."/>
            <person name="Thiergart T."/>
            <person name="Pickel B."/>
            <person name="Atanasova L."/>
            <person name="Karlsson M."/>
            <person name="Huettel B."/>
            <person name="Barry K.W."/>
            <person name="Haridas S."/>
            <person name="Chen C."/>
            <person name="Bauer D."/>
            <person name="Andreopoulos W."/>
            <person name="Pangilinan J."/>
            <person name="LaButti K."/>
            <person name="Riley R."/>
            <person name="Lipzen A."/>
            <person name="Clum A."/>
            <person name="Drula E."/>
            <person name="Henrissat B."/>
            <person name="Kohler A."/>
            <person name="Grigoriev I.V."/>
            <person name="Martin F.M."/>
            <person name="Hacquard S."/>
        </authorList>
    </citation>
    <scope>NUCLEOTIDE SEQUENCE [LARGE SCALE GENOMIC DNA]</scope>
    <source>
        <strain evidence="1 2">MPI-CAGE-CH-0241</strain>
    </source>
</reference>
<dbReference type="AlphaFoldDB" id="A0A9P9AVU6"/>